<evidence type="ECO:0000313" key="1">
    <source>
        <dbReference type="EMBL" id="QHI12616.1"/>
    </source>
</evidence>
<dbReference type="RefSeq" id="WP_005089373.1">
    <property type="nucleotide sequence ID" value="NZ_CP031972.1"/>
</dbReference>
<name>A0A857IHP5_ACIHA</name>
<organism evidence="1 2">
    <name type="scientific">Acinetobacter haemolyticus</name>
    <dbReference type="NCBI Taxonomy" id="29430"/>
    <lineage>
        <taxon>Bacteria</taxon>
        <taxon>Pseudomonadati</taxon>
        <taxon>Pseudomonadota</taxon>
        <taxon>Gammaproteobacteria</taxon>
        <taxon>Moraxellales</taxon>
        <taxon>Moraxellaceae</taxon>
        <taxon>Acinetobacter</taxon>
    </lineage>
</organism>
<dbReference type="EMBL" id="CP031976">
    <property type="protein sequence ID" value="QHI12616.1"/>
    <property type="molecule type" value="Genomic_DNA"/>
</dbReference>
<dbReference type="AlphaFoldDB" id="A0A857IHP5"/>
<gene>
    <name evidence="1" type="ORF">AhaeAN43_04090</name>
</gene>
<protein>
    <recommendedName>
        <fullName evidence="3">Phage tail protein</fullName>
    </recommendedName>
</protein>
<sequence>MPAAKLKLRIEQGATFRQSLDWKTNGVPVNLTGYTARMQMRNPIDSPTVIHELTTENGGITFTDILDGKIELFISDQHTSAFSFESCVYDLEMVAPNNDVIRLLEGEVTLSKEVTR</sequence>
<evidence type="ECO:0008006" key="3">
    <source>
        <dbReference type="Google" id="ProtNLM"/>
    </source>
</evidence>
<reference evidence="1 2" key="1">
    <citation type="submission" date="2018-08" db="EMBL/GenBank/DDBJ databases">
        <title>Analysis of the genomic diversity of Mexican Acinetobacter haemolyticus clinical isolates.</title>
        <authorList>
            <person name="Castro-Jaimes S."/>
            <person name="Cevallos M.A."/>
        </authorList>
    </citation>
    <scope>NUCLEOTIDE SEQUENCE [LARGE SCALE GENOMIC DNA]</scope>
    <source>
        <strain evidence="1 2">AN43</strain>
    </source>
</reference>
<accession>A0A857IHP5</accession>
<proteinExistence type="predicted"/>
<evidence type="ECO:0000313" key="2">
    <source>
        <dbReference type="Proteomes" id="UP000463868"/>
    </source>
</evidence>
<dbReference type="Proteomes" id="UP000463868">
    <property type="component" value="Chromosome"/>
</dbReference>